<dbReference type="SMART" id="SM00324">
    <property type="entry name" value="RhoGAP"/>
    <property type="match status" value="1"/>
</dbReference>
<dbReference type="EMBL" id="JAHLQT010013773">
    <property type="protein sequence ID" value="KAG7170640.1"/>
    <property type="molecule type" value="Genomic_DNA"/>
</dbReference>
<dbReference type="AlphaFoldDB" id="A0A8J5K642"/>
<dbReference type="Pfam" id="PF00130">
    <property type="entry name" value="C1_1"/>
    <property type="match status" value="1"/>
</dbReference>
<gene>
    <name evidence="6" type="primary">Chn1-L</name>
    <name evidence="6" type="ORF">Hamer_G013456</name>
</gene>
<dbReference type="PROSITE" id="PS50001">
    <property type="entry name" value="SH2"/>
    <property type="match status" value="1"/>
</dbReference>
<name>A0A8J5K642_HOMAM</name>
<dbReference type="PANTHER" id="PTHR46075:SF2">
    <property type="entry name" value="RHO GTPASE ACTIVATING PROTEIN AT 5A, ISOFORM A"/>
    <property type="match status" value="1"/>
</dbReference>
<dbReference type="PROSITE" id="PS50238">
    <property type="entry name" value="RHOGAP"/>
    <property type="match status" value="1"/>
</dbReference>
<evidence type="ECO:0000313" key="7">
    <source>
        <dbReference type="Proteomes" id="UP000747542"/>
    </source>
</evidence>
<dbReference type="SMART" id="SM00109">
    <property type="entry name" value="C1"/>
    <property type="match status" value="1"/>
</dbReference>
<dbReference type="OrthoDB" id="3196451at2759"/>
<organism evidence="6 7">
    <name type="scientific">Homarus americanus</name>
    <name type="common">American lobster</name>
    <dbReference type="NCBI Taxonomy" id="6706"/>
    <lineage>
        <taxon>Eukaryota</taxon>
        <taxon>Metazoa</taxon>
        <taxon>Ecdysozoa</taxon>
        <taxon>Arthropoda</taxon>
        <taxon>Crustacea</taxon>
        <taxon>Multicrustacea</taxon>
        <taxon>Malacostraca</taxon>
        <taxon>Eumalacostraca</taxon>
        <taxon>Eucarida</taxon>
        <taxon>Decapoda</taxon>
        <taxon>Pleocyemata</taxon>
        <taxon>Astacidea</taxon>
        <taxon>Nephropoidea</taxon>
        <taxon>Nephropidae</taxon>
        <taxon>Homarus</taxon>
    </lineage>
</organism>
<dbReference type="InterPro" id="IPR002219">
    <property type="entry name" value="PKC_DAG/PE"/>
</dbReference>
<dbReference type="Proteomes" id="UP000747542">
    <property type="component" value="Unassembled WGS sequence"/>
</dbReference>
<feature type="domain" description="Rho-GAP" evidence="5">
    <location>
        <begin position="315"/>
        <end position="514"/>
    </location>
</feature>
<keyword evidence="2" id="KW-0727">SH2 domain</keyword>
<comment type="caution">
    <text evidence="6">The sequence shown here is derived from an EMBL/GenBank/DDBJ whole genome shotgun (WGS) entry which is preliminary data.</text>
</comment>
<dbReference type="FunFam" id="3.30.60.20:FF:000025">
    <property type="entry name" value="Chimaerin"/>
    <property type="match status" value="1"/>
</dbReference>
<dbReference type="GO" id="GO:0007165">
    <property type="term" value="P:signal transduction"/>
    <property type="evidence" value="ECO:0007669"/>
    <property type="project" value="InterPro"/>
</dbReference>
<dbReference type="Pfam" id="PF00620">
    <property type="entry name" value="RhoGAP"/>
    <property type="match status" value="1"/>
</dbReference>
<sequence length="515" mass="57097">MMGETWNSSSTGERHQCGNLSRTVSQEIFVVPPKRPSSASAASSAKRPHVSVTLDSKLDIVKLHEKVYQLQQDAPKPAAVLCTDRPPDSPSFYGLEYHGSIRRHQCPDLLTLEGSYLVRHSENTEGFYTLSMRFNGQIKHFRLYFDGKKHYVGEKRFDTLHDLVADGLVTFYIELNAGEHLKDISSGSYVNSPYYTLTRSIRKHMQINKLTGNKENNEPTNETDASKFYVSIPVDVVPVETADSPDATTQRPHRFQTSTFTGLHWCGFCGHFLWGFVSQGVRCRDCSFKAHKQCSCKVPNDCNPDLKDVQSIFGADLTTSLEMTGGTTSQVPAVVKECIAEIEARGLAAEGIYRVPGSQDQIEALKLAFERDGNRVNLDEKAVGDINVVAGVLKLYLRQLPLPLITANCFSKLKAACKLSDREARVSSIQDALKSLPDAHYATLEVIIYHLSRVCDHCAVNKMSATSLSTVFAPTLVETDVGDDIQPADLLALANTAQEPRVVEVLIVCHREIFP</sequence>
<evidence type="ECO:0000256" key="1">
    <source>
        <dbReference type="ARBA" id="ARBA00022468"/>
    </source>
</evidence>
<keyword evidence="7" id="KW-1185">Reference proteome</keyword>
<dbReference type="FunFam" id="3.30.505.10:FF:000019">
    <property type="entry name" value="Chimaerin"/>
    <property type="match status" value="1"/>
</dbReference>
<evidence type="ECO:0000259" key="3">
    <source>
        <dbReference type="PROSITE" id="PS50001"/>
    </source>
</evidence>
<evidence type="ECO:0000256" key="2">
    <source>
        <dbReference type="PROSITE-ProRule" id="PRU00191"/>
    </source>
</evidence>
<dbReference type="InterPro" id="IPR051854">
    <property type="entry name" value="Rho-type_GAP"/>
</dbReference>
<dbReference type="Pfam" id="PF00017">
    <property type="entry name" value="SH2"/>
    <property type="match status" value="1"/>
</dbReference>
<accession>A0A8J5K642</accession>
<dbReference type="InterPro" id="IPR000980">
    <property type="entry name" value="SH2"/>
</dbReference>
<dbReference type="GO" id="GO:0005096">
    <property type="term" value="F:GTPase activator activity"/>
    <property type="evidence" value="ECO:0007669"/>
    <property type="project" value="UniProtKB-KW"/>
</dbReference>
<feature type="domain" description="Phorbol-ester/DAG-type" evidence="4">
    <location>
        <begin position="252"/>
        <end position="302"/>
    </location>
</feature>
<keyword evidence="1" id="KW-0343">GTPase activation</keyword>
<feature type="domain" description="SH2" evidence="3">
    <location>
        <begin position="96"/>
        <end position="164"/>
    </location>
</feature>
<dbReference type="PROSITE" id="PS50081">
    <property type="entry name" value="ZF_DAG_PE_2"/>
    <property type="match status" value="1"/>
</dbReference>
<dbReference type="CDD" id="cd20806">
    <property type="entry name" value="C1_CHN"/>
    <property type="match status" value="1"/>
</dbReference>
<dbReference type="PANTHER" id="PTHR46075">
    <property type="entry name" value="CHIMERIN FAMILY MEMBER"/>
    <property type="match status" value="1"/>
</dbReference>
<evidence type="ECO:0000313" key="6">
    <source>
        <dbReference type="EMBL" id="KAG7170640.1"/>
    </source>
</evidence>
<evidence type="ECO:0000259" key="5">
    <source>
        <dbReference type="PROSITE" id="PS50238"/>
    </source>
</evidence>
<proteinExistence type="predicted"/>
<protein>
    <submittedName>
        <fullName evidence="6">N-chimaerin-like</fullName>
    </submittedName>
</protein>
<evidence type="ECO:0000259" key="4">
    <source>
        <dbReference type="PROSITE" id="PS50081"/>
    </source>
</evidence>
<dbReference type="SMART" id="SM00252">
    <property type="entry name" value="SH2"/>
    <property type="match status" value="1"/>
</dbReference>
<dbReference type="PROSITE" id="PS00479">
    <property type="entry name" value="ZF_DAG_PE_1"/>
    <property type="match status" value="1"/>
</dbReference>
<dbReference type="InterPro" id="IPR000198">
    <property type="entry name" value="RhoGAP_dom"/>
</dbReference>
<reference evidence="6" key="1">
    <citation type="journal article" date="2021" name="Sci. Adv.">
        <title>The American lobster genome reveals insights on longevity, neural, and immune adaptations.</title>
        <authorList>
            <person name="Polinski J.M."/>
            <person name="Zimin A.V."/>
            <person name="Clark K.F."/>
            <person name="Kohn A.B."/>
            <person name="Sadowski N."/>
            <person name="Timp W."/>
            <person name="Ptitsyn A."/>
            <person name="Khanna P."/>
            <person name="Romanova D.Y."/>
            <person name="Williams P."/>
            <person name="Greenwood S.J."/>
            <person name="Moroz L.L."/>
            <person name="Walt D.R."/>
            <person name="Bodnar A.G."/>
        </authorList>
    </citation>
    <scope>NUCLEOTIDE SEQUENCE</scope>
    <source>
        <strain evidence="6">GMGI-L3</strain>
    </source>
</reference>